<dbReference type="CDD" id="cd05170">
    <property type="entry name" value="PIKKc_SMG1"/>
    <property type="match status" value="1"/>
</dbReference>
<comment type="caution">
    <text evidence="4">The sequence shown here is derived from an EMBL/GenBank/DDBJ whole genome shotgun (WGS) entry which is preliminary data.</text>
</comment>
<evidence type="ECO:0000256" key="2">
    <source>
        <dbReference type="ARBA" id="ARBA00022777"/>
    </source>
</evidence>
<dbReference type="PROSITE" id="PS50290">
    <property type="entry name" value="PI3_4_KINASE_3"/>
    <property type="match status" value="1"/>
</dbReference>
<accession>A0A8H7S6T7</accession>
<dbReference type="GO" id="GO:0000184">
    <property type="term" value="P:nuclear-transcribed mRNA catabolic process, nonsense-mediated decay"/>
    <property type="evidence" value="ECO:0007669"/>
    <property type="project" value="InterPro"/>
</dbReference>
<name>A0A8H7S6T7_9FUNG</name>
<dbReference type="SUPFAM" id="SSF56112">
    <property type="entry name" value="Protein kinase-like (PK-like)"/>
    <property type="match status" value="1"/>
</dbReference>
<evidence type="ECO:0000259" key="3">
    <source>
        <dbReference type="PROSITE" id="PS50290"/>
    </source>
</evidence>
<keyword evidence="5" id="KW-1185">Reference proteome</keyword>
<protein>
    <recommendedName>
        <fullName evidence="3">PI3K/PI4K catalytic domain-containing protein</fullName>
    </recommendedName>
</protein>
<dbReference type="Proteomes" id="UP000646827">
    <property type="component" value="Unassembled WGS sequence"/>
</dbReference>
<dbReference type="PROSITE" id="PS00916">
    <property type="entry name" value="PI3_4_KINASE_2"/>
    <property type="match status" value="1"/>
</dbReference>
<dbReference type="AlphaFoldDB" id="A0A8H7S6T7"/>
<dbReference type="Pfam" id="PF00454">
    <property type="entry name" value="PI3_PI4_kinase"/>
    <property type="match status" value="1"/>
</dbReference>
<dbReference type="PANTHER" id="PTHR11139">
    <property type="entry name" value="ATAXIA TELANGIECTASIA MUTATED ATM -RELATED"/>
    <property type="match status" value="1"/>
</dbReference>
<dbReference type="GO" id="GO:0004674">
    <property type="term" value="F:protein serine/threonine kinase activity"/>
    <property type="evidence" value="ECO:0007669"/>
    <property type="project" value="InterPro"/>
</dbReference>
<dbReference type="EMBL" id="JAEPRB010000075">
    <property type="protein sequence ID" value="KAG2222777.1"/>
    <property type="molecule type" value="Genomic_DNA"/>
</dbReference>
<keyword evidence="1" id="KW-0808">Transferase</keyword>
<dbReference type="Pfam" id="PF23593">
    <property type="entry name" value="HEAT_ATR"/>
    <property type="match status" value="1"/>
</dbReference>
<reference evidence="4 5" key="1">
    <citation type="submission" date="2020-12" db="EMBL/GenBank/DDBJ databases">
        <title>Metabolic potential, ecology and presence of endohyphal bacteria is reflected in genomic diversity of Mucoromycotina.</title>
        <authorList>
            <person name="Muszewska A."/>
            <person name="Okrasinska A."/>
            <person name="Steczkiewicz K."/>
            <person name="Drgas O."/>
            <person name="Orlowska M."/>
            <person name="Perlinska-Lenart U."/>
            <person name="Aleksandrzak-Piekarczyk T."/>
            <person name="Szatraj K."/>
            <person name="Zielenkiewicz U."/>
            <person name="Pilsyk S."/>
            <person name="Malc E."/>
            <person name="Mieczkowski P."/>
            <person name="Kruszewska J.S."/>
            <person name="Biernat P."/>
            <person name="Pawlowska J."/>
        </authorList>
    </citation>
    <scope>NUCLEOTIDE SEQUENCE [LARGE SCALE GENOMIC DNA]</scope>
    <source>
        <strain evidence="4 5">CBS 142.35</strain>
    </source>
</reference>
<dbReference type="InterPro" id="IPR036940">
    <property type="entry name" value="PI3/4_kinase_cat_sf"/>
</dbReference>
<dbReference type="InterPro" id="IPR057564">
    <property type="entry name" value="HEAT_ATR"/>
</dbReference>
<dbReference type="GO" id="GO:0005634">
    <property type="term" value="C:nucleus"/>
    <property type="evidence" value="ECO:0007669"/>
    <property type="project" value="TreeGrafter"/>
</dbReference>
<evidence type="ECO:0000313" key="5">
    <source>
        <dbReference type="Proteomes" id="UP000646827"/>
    </source>
</evidence>
<dbReference type="SMART" id="SM00146">
    <property type="entry name" value="PI3Kc"/>
    <property type="match status" value="1"/>
</dbReference>
<gene>
    <name evidence="4" type="ORF">INT45_013141</name>
</gene>
<proteinExistence type="predicted"/>
<sequence>MKINVEYLLVQACIKMTASDLIHGIQAWYRRIIRRVMMIQPSFQQEWFFNGLIGPISAQEACTEPLCSATWFQVAAQFALGHHENAIQLLDTLHIHIGRDEYGIMDMLDNEALDLYTCIEDYTSLKQLYDANGSLFTNIFTRELMMFADNDNSEEIQPTCDLNDFYSSLCDLNITESIQLGRLLRFRDWLGQGKPMDHIQAEIDHTLSDRVRLSLEENVLSQRSSMIEMQLLQSSPRKISNSINDYAVLVEKSSSTGTKNILETVHWGRLCNYIEYTCDTFLGKDDADYSTRNNDLAFIRLRAARVARRQGNLKIANSWLESISSTVSYQQFPVLYEKAKVLLLQPDSMSQLTAMETLNEIIVGMEEGVGDAFTKKLHSKACLEAARLLKNSYNDNGDTETLLLDKLDPTLVNAEGMDSMYKLQSPVEIAIDTLLKKSVKVSKLIRKPWFEYATYHYKQGWRILDELTRNEPSIPIVLWARQQLRDILGMGQHSEEPITIEVNLCGLLQKHSGSVGVKSLVDHTILKNAVQRALPSSNDDQIYQILKIMETVYNNIIETFQISSSAYFQYLSLGETNSSEVSVNEKRSTSMVMTATLRLLRMLVKYSDALQSIFCEKIEHVSIEPWKRIIPQLFARLNHPSNVVQTVISQLLRRICDEYPREIIYDIIVSSSSSKTNHESKTLLNTIANRMMERNETLWLSTQRMAEELEKITVLWEEKWSYKISSLALNAIELFTKLDQEVVRLESNHHKETMTQEQIEKAFFESYDNVMKFIISSVDKLLQVTILTTESKTPHEQWFVDTFGKRIIQAFEVLQKPKSIATFRNGWDMFIQVNRNLVFETHKMRVLELEHVSPYLASLHNSTIGIPGMSNNDNSPVYIDSFGSNVVILPTKTKPKKLDMRGSDGKKYSYLFKGLEDLHLDERIMQLLNTVNGLLKEDKTAVARDLKTRTYAVIPVSDHSGMIQWVNDATPLFALYKRWQRREQTAKLLLSGDKVTSEDLNQPLQRPTEIFTNKIEAALRAEGLRVTTNRRNWPKRILKKVFLELVKETPNNLLAKEIWCSSSDAAGWLQKSTSLSRSLAVMSVIGYIIGLGDRHLDNILIDYQSGEVIHIDYNVCFEKGRQLRVPELVPFRLTQNLFNALGVTGTDGVFRTAAEETLRVLRKHKEVLMTLLDAFVYDPLVHWATEAEELEERQVMELQINLGLVAKRL</sequence>
<evidence type="ECO:0000313" key="4">
    <source>
        <dbReference type="EMBL" id="KAG2222777.1"/>
    </source>
</evidence>
<dbReference type="InterPro" id="IPR011009">
    <property type="entry name" value="Kinase-like_dom_sf"/>
</dbReference>
<dbReference type="InterPro" id="IPR018936">
    <property type="entry name" value="PI3/4_kinase_CS"/>
</dbReference>
<keyword evidence="2" id="KW-0418">Kinase</keyword>
<dbReference type="Gene3D" id="1.10.1070.11">
    <property type="entry name" value="Phosphatidylinositol 3-/4-kinase, catalytic domain"/>
    <property type="match status" value="1"/>
</dbReference>
<feature type="domain" description="PI3K/PI4K catalytic" evidence="3">
    <location>
        <begin position="882"/>
        <end position="1209"/>
    </location>
</feature>
<dbReference type="OrthoDB" id="381190at2759"/>
<dbReference type="InterPro" id="IPR000403">
    <property type="entry name" value="PI3/4_kinase_cat_dom"/>
</dbReference>
<evidence type="ECO:0000256" key="1">
    <source>
        <dbReference type="ARBA" id="ARBA00022679"/>
    </source>
</evidence>
<dbReference type="SMART" id="SM01345">
    <property type="entry name" value="Rapamycin_bind"/>
    <property type="match status" value="1"/>
</dbReference>
<organism evidence="4 5">
    <name type="scientific">Circinella minor</name>
    <dbReference type="NCBI Taxonomy" id="1195481"/>
    <lineage>
        <taxon>Eukaryota</taxon>
        <taxon>Fungi</taxon>
        <taxon>Fungi incertae sedis</taxon>
        <taxon>Mucoromycota</taxon>
        <taxon>Mucoromycotina</taxon>
        <taxon>Mucoromycetes</taxon>
        <taxon>Mucorales</taxon>
        <taxon>Lichtheimiaceae</taxon>
        <taxon>Circinella</taxon>
    </lineage>
</organism>
<dbReference type="InterPro" id="IPR050517">
    <property type="entry name" value="DDR_Repair_Kinase"/>
</dbReference>
<dbReference type="Gene3D" id="3.30.1010.10">
    <property type="entry name" value="Phosphatidylinositol 3-kinase Catalytic Subunit, Chain A, domain 4"/>
    <property type="match status" value="1"/>
</dbReference>
<dbReference type="SUPFAM" id="SSF48371">
    <property type="entry name" value="ARM repeat"/>
    <property type="match status" value="1"/>
</dbReference>
<feature type="non-terminal residue" evidence="4">
    <location>
        <position position="1"/>
    </location>
</feature>
<dbReference type="InterPro" id="IPR039414">
    <property type="entry name" value="SMG1_PIKKc"/>
</dbReference>
<dbReference type="InterPro" id="IPR016024">
    <property type="entry name" value="ARM-type_fold"/>
</dbReference>